<evidence type="ECO:0000313" key="4">
    <source>
        <dbReference type="Proteomes" id="UP001187192"/>
    </source>
</evidence>
<evidence type="ECO:0000313" key="3">
    <source>
        <dbReference type="EMBL" id="GMN57077.1"/>
    </source>
</evidence>
<dbReference type="SUPFAM" id="SSF48371">
    <property type="entry name" value="ARM repeat"/>
    <property type="match status" value="2"/>
</dbReference>
<protein>
    <recommendedName>
        <fullName evidence="5">HEAT repeat-containing protein 5B</fullName>
    </recommendedName>
</protein>
<dbReference type="PANTHER" id="PTHR46975:SF2">
    <property type="entry name" value="PROTEIN SWEETIE"/>
    <property type="match status" value="1"/>
</dbReference>
<dbReference type="Gene3D" id="1.25.10.10">
    <property type="entry name" value="Leucine-rich Repeat Variant"/>
    <property type="match status" value="1"/>
</dbReference>
<evidence type="ECO:0000256" key="1">
    <source>
        <dbReference type="ARBA" id="ARBA00008304"/>
    </source>
</evidence>
<dbReference type="EMBL" id="BTGU01000068">
    <property type="protein sequence ID" value="GMN57077.1"/>
    <property type="molecule type" value="Genomic_DNA"/>
</dbReference>
<comment type="caution">
    <text evidence="3">The sequence shown here is derived from an EMBL/GenBank/DDBJ whole genome shotgun (WGS) entry which is preliminary data.</text>
</comment>
<dbReference type="InterPro" id="IPR044218">
    <property type="entry name" value="SWEETIE"/>
</dbReference>
<organism evidence="3 4">
    <name type="scientific">Ficus carica</name>
    <name type="common">Common fig</name>
    <dbReference type="NCBI Taxonomy" id="3494"/>
    <lineage>
        <taxon>Eukaryota</taxon>
        <taxon>Viridiplantae</taxon>
        <taxon>Streptophyta</taxon>
        <taxon>Embryophyta</taxon>
        <taxon>Tracheophyta</taxon>
        <taxon>Spermatophyta</taxon>
        <taxon>Magnoliopsida</taxon>
        <taxon>eudicotyledons</taxon>
        <taxon>Gunneridae</taxon>
        <taxon>Pentapetalae</taxon>
        <taxon>rosids</taxon>
        <taxon>fabids</taxon>
        <taxon>Rosales</taxon>
        <taxon>Moraceae</taxon>
        <taxon>Ficeae</taxon>
        <taxon>Ficus</taxon>
    </lineage>
</organism>
<comment type="similarity">
    <text evidence="1">Belongs to the HEATR5 family.</text>
</comment>
<evidence type="ECO:0008006" key="5">
    <source>
        <dbReference type="Google" id="ProtNLM"/>
    </source>
</evidence>
<evidence type="ECO:0000256" key="2">
    <source>
        <dbReference type="SAM" id="MobiDB-lite"/>
    </source>
</evidence>
<dbReference type="InterPro" id="IPR011989">
    <property type="entry name" value="ARM-like"/>
</dbReference>
<dbReference type="GO" id="GO:0005975">
    <property type="term" value="P:carbohydrate metabolic process"/>
    <property type="evidence" value="ECO:0007669"/>
    <property type="project" value="InterPro"/>
</dbReference>
<dbReference type="Proteomes" id="UP001187192">
    <property type="component" value="Unassembled WGS sequence"/>
</dbReference>
<sequence>MARNYVRENVPLSRFGVLVAQLESIVASAAQQSPEPLLCFDLLSDLISATDEEPKESILLWQRKCEDALYSLLVLGARRPVRHLASVAMAKIISKGDSISIYSRVSSLQGFLSDGKRNEPQKVAGAAQCLGELYRHFGRRITSGLLETTNIATKLIKFHEEFVRQEALHMLESALEGSGGSAASSAYTESFRIIMRFAVGDKSFVVRIAAARCLKAFAIIGGPGLGVGDLENSASYCALEDPVPSVRDAFAEALGSLLALGMNPDKQVQPRGKGPLPAKKIEGGLQKYLTLPFTKASGLRSKDVRVGIILSWVFFLQAIRLKYLQSDSELQDYALQVMEILQTDASVDSHALACVLYILRVGVTDQMTEPTQRNFLIFLGKQLQSPDASPSIKIAALRTLSYTLKTLGEVTSEFKEMLDNSVVAAVSHSSQLVRIEAALTLRALAEVDPTCVGGLVSFVITMLNALRENLPFEKGSNLQSDLNSLHGQATVLAAFVSISPKLPLGYPARLPSSVLEVSKKMLSESSRNPVVAAIEQEAGWYLLSSLLASMPKEEIEDQVFDILSLWADIFSGSPEHEFKQSGDLTSKIRIWAAAVDALTSFLTCFVSPNSFDSGILLQPVLVYLSRDAAGCEESSCLRMLLDKRDAWLGPWVPGRDWFEDELRAFQGGKDGLMPCVWENEVSRFPQPEPINKTLVNQMLLCFGLLFASQDSGGMLSLLGVIEQCLKAGKKQTWHAASVTNICVGLLAGFKALFFLHPRSLGQDILNSAQAIFQSILLEGDICPAQRRASSEGLGLLARLGNDVFTARMTRLLLGDLTGPTDPNYAGSVALALGCIHRSAGGMALSTLVPATVSSISLLAKSSIAGLQIWSLHGLLLTVEAAGLSYVSHVQATLGLALDILLSEENGWIALPQGVGRLVNAVVAVLGPELAPGSIFFSRCQSVVAEISSGQETSTMLENVRFTQQLVLFAPQAVSVHSHVQTLLPTLASRQPALRHLAVSTLRHLIEKDPVSIVDEQIEDDLFHMLDEETDSEIGDLVRSTIMRLLYASCPSCPSHWISICRNVVLATPTRRDVEGKNDVENDPSNGTDGDASVNFGHDDENMVSSSKPVGNTSEASQVLFNRERHLRNRTRVFAAECLSHLPGAVGTNPAHFDLCLARGEQPSNKRTTGNWLVCHVQELISLAYQISTIQFENMQPIGVRLLSTIMDKFERTSDPELPGHLLLEQYQAQLVSAVRTALDSSSGPTLLEAGLQLATKILTNGIIKGDQVAVKRIFSLISRPLDEFRDLYYPSFAEWVSCKIKIRLLAAHASLKCYAYTFLRRHHSGVPEEYLALLPLFSKSSTILGNYWIGILRDYCCIFLNVHLKKKGSSFLSGIQSPLVSSKLRTCLEESWPVILQALVLDAVPVGLDGIVHSEGTVDKISENSLLSGYSMVELESKEYQFLWGFSLLVLFRGQHPTVSKLKIPLPSAKAIHEGQSPTEELNSPGINLYEIVLPVFQFLVTKRFARAGFLTMDICKELLQVFSYSMYMDNSWDSLTLSILSQIVQNCPESFLETENFSYLAMELCVAYLFKVFQSTDAVSLDRRNWEDSISALFVTAETLVKHFEPKKQLTSGALAFLLIGYKCIKEASTNVCFSKVHNYFKCTSLLFKKFVGERL</sequence>
<dbReference type="InterPro" id="IPR046837">
    <property type="entry name" value="Laa1/Sip1/HEATR5-like_HEAT"/>
</dbReference>
<dbReference type="PANTHER" id="PTHR46975">
    <property type="entry name" value="PROTEIN SWEETIE"/>
    <property type="match status" value="1"/>
</dbReference>
<dbReference type="InterPro" id="IPR016024">
    <property type="entry name" value="ARM-type_fold"/>
</dbReference>
<keyword evidence="4" id="KW-1185">Reference proteome</keyword>
<name>A0AA88DKS3_FICCA</name>
<feature type="compositionally biased region" description="Polar residues" evidence="2">
    <location>
        <begin position="1102"/>
        <end position="1114"/>
    </location>
</feature>
<feature type="region of interest" description="Disordered" evidence="2">
    <location>
        <begin position="1073"/>
        <end position="1114"/>
    </location>
</feature>
<gene>
    <name evidence="3" type="ORF">TIFTF001_026180</name>
</gene>
<accession>A0AA88DKS3</accession>
<reference evidence="3" key="1">
    <citation type="submission" date="2023-07" db="EMBL/GenBank/DDBJ databases">
        <title>draft genome sequence of fig (Ficus carica).</title>
        <authorList>
            <person name="Takahashi T."/>
            <person name="Nishimura K."/>
        </authorList>
    </citation>
    <scope>NUCLEOTIDE SEQUENCE</scope>
</reference>
<proteinExistence type="inferred from homology"/>
<dbReference type="Pfam" id="PF20210">
    <property type="entry name" value="Laa1_Sip1_HTR5"/>
    <property type="match status" value="1"/>
</dbReference>